<evidence type="ECO:0000256" key="5">
    <source>
        <dbReference type="RuleBase" id="RU365026"/>
    </source>
</evidence>
<accession>A0A820GFK8</accession>
<dbReference type="EMBL" id="CAJOBB010012429">
    <property type="protein sequence ID" value="CAF4276139.1"/>
    <property type="molecule type" value="Genomic_DNA"/>
</dbReference>
<comment type="function">
    <text evidence="5">Component of the exocyst complex involved in the docking of exocytic vesicles with fusion sites on the plasma membrane.</text>
</comment>
<dbReference type="Pfam" id="PF03081">
    <property type="entry name" value="Exo70_C"/>
    <property type="match status" value="1"/>
</dbReference>
<keyword evidence="2 5" id="KW-0813">Transport</keyword>
<proteinExistence type="inferred from homology"/>
<keyword evidence="3 5" id="KW-0268">Exocytosis</keyword>
<evidence type="ECO:0000256" key="1">
    <source>
        <dbReference type="ARBA" id="ARBA00006756"/>
    </source>
</evidence>
<gene>
    <name evidence="7" type="ORF">KXQ929_LOCUS44167</name>
</gene>
<evidence type="ECO:0000313" key="7">
    <source>
        <dbReference type="EMBL" id="CAF4276139.1"/>
    </source>
</evidence>
<comment type="similarity">
    <text evidence="1 5">Belongs to the EXO70 family.</text>
</comment>
<dbReference type="GO" id="GO:0000145">
    <property type="term" value="C:exocyst"/>
    <property type="evidence" value="ECO:0007669"/>
    <property type="project" value="InterPro"/>
</dbReference>
<keyword evidence="5" id="KW-0653">Protein transport</keyword>
<sequence>ESDVARRQQFTTLSAAFEQSAVTCLREILDEIRLDSSPPSQGGNVHPLTSHILAFMEGLLAYEDTATIIASLYVEQEQNIDTFIPSSNDKGLYDLGTYFAQLVRWLHTNLSKKTDSYMSRQDPTLRSIFLLNNVNYLLKRLDNSPILTIIHRCQSDLKLKYEEDFQASLKDYTRCYTPLIIAIQQMLEYDNGNRLSDGK</sequence>
<evidence type="ECO:0000313" key="8">
    <source>
        <dbReference type="Proteomes" id="UP000663868"/>
    </source>
</evidence>
<evidence type="ECO:0000256" key="2">
    <source>
        <dbReference type="ARBA" id="ARBA00022448"/>
    </source>
</evidence>
<evidence type="ECO:0000256" key="4">
    <source>
        <dbReference type="ARBA" id="ARBA00026169"/>
    </source>
</evidence>
<dbReference type="InterPro" id="IPR004140">
    <property type="entry name" value="Exo70"/>
</dbReference>
<dbReference type="PANTHER" id="PTHR12542:SF41">
    <property type="entry name" value="EXOCYST COMPLEX COMPONENT 7"/>
    <property type="match status" value="1"/>
</dbReference>
<reference evidence="7" key="1">
    <citation type="submission" date="2021-02" db="EMBL/GenBank/DDBJ databases">
        <authorList>
            <person name="Nowell W R."/>
        </authorList>
    </citation>
    <scope>NUCLEOTIDE SEQUENCE</scope>
</reference>
<dbReference type="InterPro" id="IPR016159">
    <property type="entry name" value="Cullin_repeat-like_dom_sf"/>
</dbReference>
<evidence type="ECO:0000256" key="3">
    <source>
        <dbReference type="ARBA" id="ARBA00022483"/>
    </source>
</evidence>
<feature type="non-terminal residue" evidence="7">
    <location>
        <position position="199"/>
    </location>
</feature>
<dbReference type="GO" id="GO:0006887">
    <property type="term" value="P:exocytosis"/>
    <property type="evidence" value="ECO:0007669"/>
    <property type="project" value="UniProtKB-KW"/>
</dbReference>
<feature type="non-terminal residue" evidence="7">
    <location>
        <position position="1"/>
    </location>
</feature>
<comment type="caution">
    <text evidence="7">The sequence shown here is derived from an EMBL/GenBank/DDBJ whole genome shotgun (WGS) entry which is preliminary data.</text>
</comment>
<feature type="domain" description="Exocyst complex subunit Exo70 C-terminal" evidence="6">
    <location>
        <begin position="5"/>
        <end position="180"/>
    </location>
</feature>
<dbReference type="InterPro" id="IPR046364">
    <property type="entry name" value="Exo70_C"/>
</dbReference>
<dbReference type="Gene3D" id="1.20.1280.170">
    <property type="entry name" value="Exocyst complex component Exo70"/>
    <property type="match status" value="1"/>
</dbReference>
<dbReference type="SUPFAM" id="SSF74788">
    <property type="entry name" value="Cullin repeat-like"/>
    <property type="match status" value="1"/>
</dbReference>
<dbReference type="Proteomes" id="UP000663868">
    <property type="component" value="Unassembled WGS sequence"/>
</dbReference>
<name>A0A820GFK8_9BILA</name>
<dbReference type="AlphaFoldDB" id="A0A820GFK8"/>
<organism evidence="7 8">
    <name type="scientific">Adineta steineri</name>
    <dbReference type="NCBI Taxonomy" id="433720"/>
    <lineage>
        <taxon>Eukaryota</taxon>
        <taxon>Metazoa</taxon>
        <taxon>Spiralia</taxon>
        <taxon>Gnathifera</taxon>
        <taxon>Rotifera</taxon>
        <taxon>Eurotatoria</taxon>
        <taxon>Bdelloidea</taxon>
        <taxon>Adinetida</taxon>
        <taxon>Adinetidae</taxon>
        <taxon>Adineta</taxon>
    </lineage>
</organism>
<dbReference type="PANTHER" id="PTHR12542">
    <property type="entry name" value="EXOCYST COMPLEX PROTEIN EXO70"/>
    <property type="match status" value="1"/>
</dbReference>
<dbReference type="GO" id="GO:0005546">
    <property type="term" value="F:phosphatidylinositol-4,5-bisphosphate binding"/>
    <property type="evidence" value="ECO:0007669"/>
    <property type="project" value="InterPro"/>
</dbReference>
<protein>
    <recommendedName>
        <fullName evidence="4 5">Exocyst complex component 7</fullName>
    </recommendedName>
    <alternativeName>
        <fullName evidence="5">Exocyst complex component Exo70</fullName>
    </alternativeName>
</protein>
<evidence type="ECO:0000259" key="6">
    <source>
        <dbReference type="Pfam" id="PF03081"/>
    </source>
</evidence>
<dbReference type="GO" id="GO:0015031">
    <property type="term" value="P:protein transport"/>
    <property type="evidence" value="ECO:0007669"/>
    <property type="project" value="UniProtKB-KW"/>
</dbReference>